<dbReference type="EMBL" id="VSWD01000005">
    <property type="protein sequence ID" value="KAK3101103.1"/>
    <property type="molecule type" value="Genomic_DNA"/>
</dbReference>
<sequence length="81" mass="8421">MNKNRGSVGRVVHPTGGTGLTVVNTSSQQQQAMYGGQPQYPQYEGGYSNPAAAPGYNGPTPGPAYPPSQPVNPPSYGEQKT</sequence>
<accession>A0AA89C619</accession>
<comment type="caution">
    <text evidence="2">The sequence shown here is derived from an EMBL/GenBank/DDBJ whole genome shotgun (WGS) entry which is preliminary data.</text>
</comment>
<keyword evidence="3" id="KW-1185">Reference proteome</keyword>
<protein>
    <submittedName>
        <fullName evidence="2">Uncharacterized protein</fullName>
    </submittedName>
</protein>
<evidence type="ECO:0000256" key="1">
    <source>
        <dbReference type="SAM" id="MobiDB-lite"/>
    </source>
</evidence>
<dbReference type="Proteomes" id="UP001186944">
    <property type="component" value="Unassembled WGS sequence"/>
</dbReference>
<reference evidence="2" key="1">
    <citation type="submission" date="2019-08" db="EMBL/GenBank/DDBJ databases">
        <title>The improved chromosome-level genome for the pearl oyster Pinctada fucata martensii using PacBio sequencing and Hi-C.</title>
        <authorList>
            <person name="Zheng Z."/>
        </authorList>
    </citation>
    <scope>NUCLEOTIDE SEQUENCE</scope>
    <source>
        <strain evidence="2">ZZ-2019</strain>
        <tissue evidence="2">Adductor muscle</tissue>
    </source>
</reference>
<name>A0AA89C619_PINIB</name>
<evidence type="ECO:0000313" key="2">
    <source>
        <dbReference type="EMBL" id="KAK3101103.1"/>
    </source>
</evidence>
<evidence type="ECO:0000313" key="3">
    <source>
        <dbReference type="Proteomes" id="UP001186944"/>
    </source>
</evidence>
<dbReference type="AlphaFoldDB" id="A0AA89C619"/>
<proteinExistence type="predicted"/>
<feature type="compositionally biased region" description="Pro residues" evidence="1">
    <location>
        <begin position="60"/>
        <end position="73"/>
    </location>
</feature>
<feature type="compositionally biased region" description="Low complexity" evidence="1">
    <location>
        <begin position="28"/>
        <end position="47"/>
    </location>
</feature>
<gene>
    <name evidence="2" type="ORF">FSP39_000953</name>
</gene>
<feature type="region of interest" description="Disordered" evidence="1">
    <location>
        <begin position="1"/>
        <end position="81"/>
    </location>
</feature>
<organism evidence="2 3">
    <name type="scientific">Pinctada imbricata</name>
    <name type="common">Atlantic pearl-oyster</name>
    <name type="synonym">Pinctada martensii</name>
    <dbReference type="NCBI Taxonomy" id="66713"/>
    <lineage>
        <taxon>Eukaryota</taxon>
        <taxon>Metazoa</taxon>
        <taxon>Spiralia</taxon>
        <taxon>Lophotrochozoa</taxon>
        <taxon>Mollusca</taxon>
        <taxon>Bivalvia</taxon>
        <taxon>Autobranchia</taxon>
        <taxon>Pteriomorphia</taxon>
        <taxon>Pterioida</taxon>
        <taxon>Pterioidea</taxon>
        <taxon>Pteriidae</taxon>
        <taxon>Pinctada</taxon>
    </lineage>
</organism>